<dbReference type="EMBL" id="KV427714">
    <property type="protein sequence ID" value="KZS99799.1"/>
    <property type="molecule type" value="Genomic_DNA"/>
</dbReference>
<evidence type="ECO:0000313" key="2">
    <source>
        <dbReference type="Proteomes" id="UP000076871"/>
    </source>
</evidence>
<evidence type="ECO:0000313" key="1">
    <source>
        <dbReference type="EMBL" id="KZS99799.1"/>
    </source>
</evidence>
<dbReference type="GeneID" id="63827342"/>
<dbReference type="Proteomes" id="UP000076871">
    <property type="component" value="Unassembled WGS sequence"/>
</dbReference>
<gene>
    <name evidence="1" type="ORF">LAESUDRAFT_732849</name>
</gene>
<reference evidence="1 2" key="1">
    <citation type="journal article" date="2016" name="Mol. Biol. Evol.">
        <title>Comparative Genomics of Early-Diverging Mushroom-Forming Fungi Provides Insights into the Origins of Lignocellulose Decay Capabilities.</title>
        <authorList>
            <person name="Nagy L.G."/>
            <person name="Riley R."/>
            <person name="Tritt A."/>
            <person name="Adam C."/>
            <person name="Daum C."/>
            <person name="Floudas D."/>
            <person name="Sun H."/>
            <person name="Yadav J.S."/>
            <person name="Pangilinan J."/>
            <person name="Larsson K.H."/>
            <person name="Matsuura K."/>
            <person name="Barry K."/>
            <person name="Labutti K."/>
            <person name="Kuo R."/>
            <person name="Ohm R.A."/>
            <person name="Bhattacharya S.S."/>
            <person name="Shirouzu T."/>
            <person name="Yoshinaga Y."/>
            <person name="Martin F.M."/>
            <person name="Grigoriev I.V."/>
            <person name="Hibbett D.S."/>
        </authorList>
    </citation>
    <scope>NUCLEOTIDE SEQUENCE [LARGE SCALE GENOMIC DNA]</scope>
    <source>
        <strain evidence="1 2">93-53</strain>
    </source>
</reference>
<organism evidence="1 2">
    <name type="scientific">Laetiporus sulphureus 93-53</name>
    <dbReference type="NCBI Taxonomy" id="1314785"/>
    <lineage>
        <taxon>Eukaryota</taxon>
        <taxon>Fungi</taxon>
        <taxon>Dikarya</taxon>
        <taxon>Basidiomycota</taxon>
        <taxon>Agaricomycotina</taxon>
        <taxon>Agaricomycetes</taxon>
        <taxon>Polyporales</taxon>
        <taxon>Laetiporus</taxon>
    </lineage>
</organism>
<proteinExistence type="predicted"/>
<dbReference type="AlphaFoldDB" id="A0A165AWP9"/>
<sequence length="171" mass="19440">MQYLLERAKWIRRLCSPPLRHTHHAAGLKEIAQKISLISPGYSLVRQLSAEAEVYDEEIATVVELRRITPCHEQHLRRFTSTPLSSLEAPESPRSSNKFKMSASYRAKDDFDVVELDIEIANNLSFLLVTSAVNTHEIRTCYLNLAGLLNHRYAISMIPVILMPPSNIKKS</sequence>
<dbReference type="InParanoid" id="A0A165AWP9"/>
<dbReference type="RefSeq" id="XP_040757540.1">
    <property type="nucleotide sequence ID" value="XM_040910313.1"/>
</dbReference>
<keyword evidence="2" id="KW-1185">Reference proteome</keyword>
<accession>A0A165AWP9</accession>
<name>A0A165AWP9_9APHY</name>
<protein>
    <submittedName>
        <fullName evidence="1">Uncharacterized protein</fullName>
    </submittedName>
</protein>